<reference evidence="2" key="1">
    <citation type="submission" date="2020-09" db="EMBL/GenBank/DDBJ databases">
        <title>Whole genome shotgun sequence of Streptomyces xanthophaeus NBRC 12829.</title>
        <authorList>
            <person name="Komaki H."/>
            <person name="Tamura T."/>
        </authorList>
    </citation>
    <scope>NUCLEOTIDE SEQUENCE</scope>
    <source>
        <strain evidence="2">NBRC 12829</strain>
    </source>
</reference>
<organism evidence="2 3">
    <name type="scientific">Streptomyces xanthophaeus</name>
    <dbReference type="NCBI Taxonomy" id="67385"/>
    <lineage>
        <taxon>Bacteria</taxon>
        <taxon>Bacillati</taxon>
        <taxon>Actinomycetota</taxon>
        <taxon>Actinomycetes</taxon>
        <taxon>Kitasatosporales</taxon>
        <taxon>Streptomycetaceae</taxon>
        <taxon>Streptomyces</taxon>
    </lineage>
</organism>
<keyword evidence="1" id="KW-0732">Signal</keyword>
<dbReference type="EMBL" id="BNEE01000002">
    <property type="protein sequence ID" value="GHI82779.1"/>
    <property type="molecule type" value="Genomic_DNA"/>
</dbReference>
<dbReference type="Proteomes" id="UP000600026">
    <property type="component" value="Unassembled WGS sequence"/>
</dbReference>
<evidence type="ECO:0008006" key="4">
    <source>
        <dbReference type="Google" id="ProtNLM"/>
    </source>
</evidence>
<feature type="signal peptide" evidence="1">
    <location>
        <begin position="1"/>
        <end position="24"/>
    </location>
</feature>
<proteinExistence type="predicted"/>
<evidence type="ECO:0000313" key="2">
    <source>
        <dbReference type="EMBL" id="GHI82779.1"/>
    </source>
</evidence>
<dbReference type="AlphaFoldDB" id="A0A919GW99"/>
<name>A0A919GW99_9ACTN</name>
<sequence>MTRLALLAAGAAGLTVLAITPAHADAAVLPGGHSEAVTSCGNSRLQSGLSTRLCAEVTGTTVEFYGTVALAGPPSKGSPPPAGRELFTTLTSEVAGGSTPQSQARTVIFTSANLEVRGLVSTVACGSTVRGTFGVASFPWAANPVTHEVTVTC</sequence>
<dbReference type="OrthoDB" id="3872474at2"/>
<keyword evidence="3" id="KW-1185">Reference proteome</keyword>
<dbReference type="RefSeq" id="WP_031145066.1">
    <property type="nucleotide sequence ID" value="NZ_BNEE01000002.1"/>
</dbReference>
<comment type="caution">
    <text evidence="2">The sequence shown here is derived from an EMBL/GenBank/DDBJ whole genome shotgun (WGS) entry which is preliminary data.</text>
</comment>
<accession>A0A919GW99</accession>
<evidence type="ECO:0000256" key="1">
    <source>
        <dbReference type="SAM" id="SignalP"/>
    </source>
</evidence>
<feature type="chain" id="PRO_5036918448" description="Secreted protein" evidence="1">
    <location>
        <begin position="25"/>
        <end position="153"/>
    </location>
</feature>
<gene>
    <name evidence="2" type="ORF">Sxan_01430</name>
</gene>
<evidence type="ECO:0000313" key="3">
    <source>
        <dbReference type="Proteomes" id="UP000600026"/>
    </source>
</evidence>
<protein>
    <recommendedName>
        <fullName evidence="4">Secreted protein</fullName>
    </recommendedName>
</protein>